<dbReference type="Proteomes" id="UP001084197">
    <property type="component" value="Unassembled WGS sequence"/>
</dbReference>
<feature type="binding site" evidence="3">
    <location>
        <position position="189"/>
    </location>
    <ligand>
        <name>ATP</name>
        <dbReference type="ChEBI" id="CHEBI:30616"/>
    </ligand>
</feature>
<comment type="function">
    <text evidence="3">Catalyzes the formation of N(4)-acetylcytidine (ac(4)C) at the wobble position of elongator tRNA(Met), using acetate and ATP as substrates. First activates an acetate ion to form acetyladenylate (Ac-AMP) and then transfers the acetyl group to tRNA to form ac(4)C34.</text>
</comment>
<dbReference type="InterPro" id="IPR014729">
    <property type="entry name" value="Rossmann-like_a/b/a_fold"/>
</dbReference>
<organism evidence="4 5">
    <name type="scientific">Natronobacillus azotifigens</name>
    <dbReference type="NCBI Taxonomy" id="472978"/>
    <lineage>
        <taxon>Bacteria</taxon>
        <taxon>Bacillati</taxon>
        <taxon>Bacillota</taxon>
        <taxon>Bacilli</taxon>
        <taxon>Bacillales</taxon>
        <taxon>Bacillaceae</taxon>
        <taxon>Natronobacillus</taxon>
    </lineage>
</organism>
<reference evidence="4" key="1">
    <citation type="submission" date="2022-11" db="EMBL/GenBank/DDBJ databases">
        <title>WGS of Natronobacillus azotifigens 24KS-1, an anaerobic diazotrophic haloalkaliphile from soda-rich habitats.</title>
        <authorList>
            <person name="Sorokin D.Y."/>
            <person name="Merkel A.Y."/>
        </authorList>
    </citation>
    <scope>NUCLEOTIDE SEQUENCE</scope>
    <source>
        <strain evidence="4">24KS-1</strain>
    </source>
</reference>
<comment type="caution">
    <text evidence="3">Lacks conserved residue(s) required for the propagation of feature annotation.</text>
</comment>
<proteinExistence type="inferred from homology"/>
<feature type="binding site" evidence="3">
    <location>
        <position position="101"/>
    </location>
    <ligand>
        <name>ATP</name>
        <dbReference type="ChEBI" id="CHEBI:30616"/>
    </ligand>
</feature>
<keyword evidence="2 3" id="KW-0819">tRNA processing</keyword>
<keyword evidence="3" id="KW-0694">RNA-binding</keyword>
<dbReference type="GO" id="GO:0005737">
    <property type="term" value="C:cytoplasm"/>
    <property type="evidence" value="ECO:0007669"/>
    <property type="project" value="UniProtKB-SubCell"/>
</dbReference>
<name>A0A9J6RF83_9BACI</name>
<sequence length="408" mass="46785">MKATGLIVEYNPFHNGHLHHLEQAKVKTNADCLIACMSGNFLQRGEPALVDKFHRAKMAIDQGVDLVIELPYLYAVQHSDLFSLGAVKILNELTVDYLIFGSEAGEIDSFQSLFHTYMQNKGTFNTQLKKKLAEGLSFPKANQQAFELISVDKETDMVDLTKPNNILGFSYLKAIAETNSSIKIDTIARKQSDYHDETLTTPIASATSIRKTIKEQNKLSAPTNLALPINSHQYLESYKKSAGIWHSWEAYFPFLQFRVLTESKEELAQIQGVDEGLEYALIQSAHKARSFTEWIDLLKSKRYTYTRLQRMFVHLLTNTSKDTISRLHQQESIVCMRLLGMSEQGKRYLNHTKKIRSAPVYTQLRKELPDLMKLDERATDVYYLPIALDKRQKLRAQEFSAPYYKKSR</sequence>
<comment type="caution">
    <text evidence="4">The sequence shown here is derived from an EMBL/GenBank/DDBJ whole genome shotgun (WGS) entry which is preliminary data.</text>
</comment>
<keyword evidence="1 3" id="KW-0436">Ligase</keyword>
<keyword evidence="3" id="KW-0820">tRNA-binding</keyword>
<evidence type="ECO:0000313" key="5">
    <source>
        <dbReference type="Proteomes" id="UP001084197"/>
    </source>
</evidence>
<keyword evidence="3" id="KW-0547">Nucleotide-binding</keyword>
<keyword evidence="5" id="KW-1185">Reference proteome</keyword>
<dbReference type="NCBIfam" id="NF010191">
    <property type="entry name" value="PRK13670.1"/>
    <property type="match status" value="1"/>
</dbReference>
<keyword evidence="3" id="KW-0963">Cytoplasm</keyword>
<feature type="binding site" evidence="3">
    <location>
        <begin position="7"/>
        <end position="20"/>
    </location>
    <ligand>
        <name>ATP</name>
        <dbReference type="ChEBI" id="CHEBI:30616"/>
    </ligand>
</feature>
<dbReference type="PANTHER" id="PTHR37825">
    <property type="entry name" value="TRNA(MET) CYTIDINE ACETATE LIGASE"/>
    <property type="match status" value="1"/>
</dbReference>
<dbReference type="GO" id="GO:0006400">
    <property type="term" value="P:tRNA modification"/>
    <property type="evidence" value="ECO:0007669"/>
    <property type="project" value="UniProtKB-UniRule"/>
</dbReference>
<dbReference type="SUPFAM" id="SSF52374">
    <property type="entry name" value="Nucleotidylyl transferase"/>
    <property type="match status" value="1"/>
</dbReference>
<comment type="subcellular location">
    <subcellularLocation>
        <location evidence="3">Cytoplasm</location>
    </subcellularLocation>
</comment>
<dbReference type="HAMAP" id="MF_01539">
    <property type="entry name" value="TmcAL"/>
    <property type="match status" value="1"/>
</dbReference>
<dbReference type="InterPro" id="IPR008513">
    <property type="entry name" value="tRNA(Met)_cyd_acetate_ligase"/>
</dbReference>
<comment type="catalytic activity">
    <reaction evidence="3">
        <text>cytidine(34) in elongator tRNA(Met) + acetate + ATP = N(4)-acetylcytidine(34) in elongator tRNA(Met) + AMP + diphosphate</text>
        <dbReference type="Rhea" id="RHEA:58144"/>
        <dbReference type="Rhea" id="RHEA-COMP:10693"/>
        <dbReference type="Rhea" id="RHEA-COMP:10694"/>
        <dbReference type="ChEBI" id="CHEBI:30089"/>
        <dbReference type="ChEBI" id="CHEBI:30616"/>
        <dbReference type="ChEBI" id="CHEBI:33019"/>
        <dbReference type="ChEBI" id="CHEBI:74900"/>
        <dbReference type="ChEBI" id="CHEBI:82748"/>
        <dbReference type="ChEBI" id="CHEBI:456215"/>
    </reaction>
</comment>
<dbReference type="RefSeq" id="WP_268780759.1">
    <property type="nucleotide sequence ID" value="NZ_JAPRAT010000025.1"/>
</dbReference>
<feature type="binding site" evidence="3">
    <location>
        <position position="164"/>
    </location>
    <ligand>
        <name>ATP</name>
        <dbReference type="ChEBI" id="CHEBI:30616"/>
    </ligand>
</feature>
<comment type="similarity">
    <text evidence="3">Belongs to the TmcAL family.</text>
</comment>
<dbReference type="EC" id="6.3.4.-" evidence="3"/>
<protein>
    <recommendedName>
        <fullName evidence="3">tRNA(Met) cytidine acetate ligase</fullName>
        <ecNumber evidence="3">6.3.4.-</ecNumber>
    </recommendedName>
</protein>
<accession>A0A9J6RF83</accession>
<evidence type="ECO:0000256" key="1">
    <source>
        <dbReference type="ARBA" id="ARBA00022598"/>
    </source>
</evidence>
<dbReference type="GO" id="GO:0005524">
    <property type="term" value="F:ATP binding"/>
    <property type="evidence" value="ECO:0007669"/>
    <property type="project" value="UniProtKB-KW"/>
</dbReference>
<evidence type="ECO:0000256" key="2">
    <source>
        <dbReference type="ARBA" id="ARBA00022694"/>
    </source>
</evidence>
<evidence type="ECO:0000313" key="4">
    <source>
        <dbReference type="EMBL" id="MCZ0703995.1"/>
    </source>
</evidence>
<keyword evidence="3" id="KW-0067">ATP-binding</keyword>
<dbReference type="Pfam" id="PF05636">
    <property type="entry name" value="HIGH_NTase1"/>
    <property type="match status" value="1"/>
</dbReference>
<evidence type="ECO:0000256" key="3">
    <source>
        <dbReference type="HAMAP-Rule" id="MF_01539"/>
    </source>
</evidence>
<gene>
    <name evidence="3" type="primary">tmcAL</name>
    <name evidence="4" type="ORF">OWO01_12305</name>
</gene>
<dbReference type="EMBL" id="JAPRAT010000025">
    <property type="protein sequence ID" value="MCZ0703995.1"/>
    <property type="molecule type" value="Genomic_DNA"/>
</dbReference>
<dbReference type="GO" id="GO:0016879">
    <property type="term" value="F:ligase activity, forming carbon-nitrogen bonds"/>
    <property type="evidence" value="ECO:0007669"/>
    <property type="project" value="UniProtKB-UniRule"/>
</dbReference>
<dbReference type="Gene3D" id="3.40.50.620">
    <property type="entry name" value="HUPs"/>
    <property type="match status" value="1"/>
</dbReference>
<dbReference type="AlphaFoldDB" id="A0A9J6RF83"/>
<dbReference type="GO" id="GO:0000049">
    <property type="term" value="F:tRNA binding"/>
    <property type="evidence" value="ECO:0007669"/>
    <property type="project" value="UniProtKB-KW"/>
</dbReference>
<dbReference type="PANTHER" id="PTHR37825:SF1">
    <property type="entry name" value="TRNA(MET) CYTIDINE ACETATE LIGASE"/>
    <property type="match status" value="1"/>
</dbReference>